<comment type="caution">
    <text evidence="2">The sequence shown here is derived from an EMBL/GenBank/DDBJ whole genome shotgun (WGS) entry which is preliminary data.</text>
</comment>
<gene>
    <name evidence="2" type="ORF">DCAF_LOCUS16878</name>
</gene>
<protein>
    <submittedName>
        <fullName evidence="2">Uncharacterized protein</fullName>
    </submittedName>
</protein>
<keyword evidence="3" id="KW-1185">Reference proteome</keyword>
<feature type="chain" id="PRO_5043852877" evidence="1">
    <location>
        <begin position="24"/>
        <end position="99"/>
    </location>
</feature>
<evidence type="ECO:0000256" key="1">
    <source>
        <dbReference type="SAM" id="SignalP"/>
    </source>
</evidence>
<name>A0AAV1RYN9_9ROSI</name>
<keyword evidence="1" id="KW-0732">Signal</keyword>
<dbReference type="Proteomes" id="UP001314170">
    <property type="component" value="Unassembled WGS sequence"/>
</dbReference>
<evidence type="ECO:0000313" key="3">
    <source>
        <dbReference type="Proteomes" id="UP001314170"/>
    </source>
</evidence>
<feature type="signal peptide" evidence="1">
    <location>
        <begin position="1"/>
        <end position="23"/>
    </location>
</feature>
<proteinExistence type="predicted"/>
<sequence>MESFFQPSITRLLLASCLTSANASSIEDTGLCPSILPRTLSSSQVLEWMEEAGVQPSNGMYCDIFSFAQKSGATYASIIQERVGMQILLLLKRIMFWNT</sequence>
<dbReference type="EMBL" id="CAWUPB010001160">
    <property type="protein sequence ID" value="CAK7342604.1"/>
    <property type="molecule type" value="Genomic_DNA"/>
</dbReference>
<organism evidence="2 3">
    <name type="scientific">Dovyalis caffra</name>
    <dbReference type="NCBI Taxonomy" id="77055"/>
    <lineage>
        <taxon>Eukaryota</taxon>
        <taxon>Viridiplantae</taxon>
        <taxon>Streptophyta</taxon>
        <taxon>Embryophyta</taxon>
        <taxon>Tracheophyta</taxon>
        <taxon>Spermatophyta</taxon>
        <taxon>Magnoliopsida</taxon>
        <taxon>eudicotyledons</taxon>
        <taxon>Gunneridae</taxon>
        <taxon>Pentapetalae</taxon>
        <taxon>rosids</taxon>
        <taxon>fabids</taxon>
        <taxon>Malpighiales</taxon>
        <taxon>Salicaceae</taxon>
        <taxon>Flacourtieae</taxon>
        <taxon>Dovyalis</taxon>
    </lineage>
</organism>
<dbReference type="AlphaFoldDB" id="A0AAV1RYN9"/>
<accession>A0AAV1RYN9</accession>
<reference evidence="2 3" key="1">
    <citation type="submission" date="2024-01" db="EMBL/GenBank/DDBJ databases">
        <authorList>
            <person name="Waweru B."/>
        </authorList>
    </citation>
    <scope>NUCLEOTIDE SEQUENCE [LARGE SCALE GENOMIC DNA]</scope>
</reference>
<evidence type="ECO:0000313" key="2">
    <source>
        <dbReference type="EMBL" id="CAK7342604.1"/>
    </source>
</evidence>